<accession>A0A8J3QRC5</accession>
<evidence type="ECO:0000256" key="1">
    <source>
        <dbReference type="ARBA" id="ARBA00022741"/>
    </source>
</evidence>
<dbReference type="Proteomes" id="UP000642748">
    <property type="component" value="Unassembled WGS sequence"/>
</dbReference>
<dbReference type="SUPFAM" id="SSF46894">
    <property type="entry name" value="C-terminal effector domain of the bipartite response regulators"/>
    <property type="match status" value="1"/>
</dbReference>
<dbReference type="CDD" id="cd06170">
    <property type="entry name" value="LuxR_C_like"/>
    <property type="match status" value="1"/>
</dbReference>
<dbReference type="SMART" id="SM00421">
    <property type="entry name" value="HTH_LUXR"/>
    <property type="match status" value="1"/>
</dbReference>
<dbReference type="AlphaFoldDB" id="A0A8J3QRC5"/>
<dbReference type="PRINTS" id="PR00038">
    <property type="entry name" value="HTHLUXR"/>
</dbReference>
<dbReference type="GO" id="GO:0005737">
    <property type="term" value="C:cytoplasm"/>
    <property type="evidence" value="ECO:0007669"/>
    <property type="project" value="TreeGrafter"/>
</dbReference>
<reference evidence="4" key="1">
    <citation type="submission" date="2021-01" db="EMBL/GenBank/DDBJ databases">
        <title>Whole genome shotgun sequence of Rugosimonospora africana NBRC 104875.</title>
        <authorList>
            <person name="Komaki H."/>
            <person name="Tamura T."/>
        </authorList>
    </citation>
    <scope>NUCLEOTIDE SEQUENCE</scope>
    <source>
        <strain evidence="4">NBRC 104875</strain>
    </source>
</reference>
<dbReference type="Pfam" id="PF00196">
    <property type="entry name" value="GerE"/>
    <property type="match status" value="1"/>
</dbReference>
<keyword evidence="5" id="KW-1185">Reference proteome</keyword>
<dbReference type="InterPro" id="IPR016032">
    <property type="entry name" value="Sig_transdc_resp-reg_C-effctor"/>
</dbReference>
<evidence type="ECO:0000313" key="4">
    <source>
        <dbReference type="EMBL" id="GIH16035.1"/>
    </source>
</evidence>
<dbReference type="InterPro" id="IPR041664">
    <property type="entry name" value="AAA_16"/>
</dbReference>
<evidence type="ECO:0000259" key="3">
    <source>
        <dbReference type="PROSITE" id="PS50043"/>
    </source>
</evidence>
<name>A0A8J3QRC5_9ACTN</name>
<dbReference type="RefSeq" id="WP_203919638.1">
    <property type="nucleotide sequence ID" value="NZ_BONZ01000039.1"/>
</dbReference>
<dbReference type="GO" id="GO:0004016">
    <property type="term" value="F:adenylate cyclase activity"/>
    <property type="evidence" value="ECO:0007669"/>
    <property type="project" value="TreeGrafter"/>
</dbReference>
<dbReference type="PANTHER" id="PTHR16305">
    <property type="entry name" value="TESTICULAR SOLUBLE ADENYLYL CYCLASE"/>
    <property type="match status" value="1"/>
</dbReference>
<dbReference type="InterPro" id="IPR000792">
    <property type="entry name" value="Tscrpt_reg_LuxR_C"/>
</dbReference>
<dbReference type="InterPro" id="IPR036388">
    <property type="entry name" value="WH-like_DNA-bd_sf"/>
</dbReference>
<dbReference type="Pfam" id="PF13191">
    <property type="entry name" value="AAA_16"/>
    <property type="match status" value="1"/>
</dbReference>
<dbReference type="PANTHER" id="PTHR16305:SF35">
    <property type="entry name" value="TRANSCRIPTIONAL ACTIVATOR DOMAIN"/>
    <property type="match status" value="1"/>
</dbReference>
<feature type="domain" description="HTH luxR-type" evidence="3">
    <location>
        <begin position="856"/>
        <end position="921"/>
    </location>
</feature>
<dbReference type="SUPFAM" id="SSF52540">
    <property type="entry name" value="P-loop containing nucleoside triphosphate hydrolases"/>
    <property type="match status" value="1"/>
</dbReference>
<proteinExistence type="predicted"/>
<dbReference type="GO" id="GO:0006355">
    <property type="term" value="P:regulation of DNA-templated transcription"/>
    <property type="evidence" value="ECO:0007669"/>
    <property type="project" value="InterPro"/>
</dbReference>
<dbReference type="GO" id="GO:0003677">
    <property type="term" value="F:DNA binding"/>
    <property type="evidence" value="ECO:0007669"/>
    <property type="project" value="InterPro"/>
</dbReference>
<gene>
    <name evidence="4" type="ORF">Raf01_42070</name>
</gene>
<evidence type="ECO:0000313" key="5">
    <source>
        <dbReference type="Proteomes" id="UP000642748"/>
    </source>
</evidence>
<dbReference type="PROSITE" id="PS50043">
    <property type="entry name" value="HTH_LUXR_2"/>
    <property type="match status" value="1"/>
</dbReference>
<dbReference type="InterPro" id="IPR027417">
    <property type="entry name" value="P-loop_NTPase"/>
</dbReference>
<protein>
    <submittedName>
        <fullName evidence="4">Transcriptional regulator</fullName>
    </submittedName>
</protein>
<organism evidence="4 5">
    <name type="scientific">Rugosimonospora africana</name>
    <dbReference type="NCBI Taxonomy" id="556532"/>
    <lineage>
        <taxon>Bacteria</taxon>
        <taxon>Bacillati</taxon>
        <taxon>Actinomycetota</taxon>
        <taxon>Actinomycetes</taxon>
        <taxon>Micromonosporales</taxon>
        <taxon>Micromonosporaceae</taxon>
        <taxon>Rugosimonospora</taxon>
    </lineage>
</organism>
<dbReference type="EMBL" id="BONZ01000039">
    <property type="protein sequence ID" value="GIH16035.1"/>
    <property type="molecule type" value="Genomic_DNA"/>
</dbReference>
<sequence>MADATSWSPPLLGREPERQALDELAGTLREGLSGCLVLTGEAGIGKTRLLDYLAAATPDLQTATVVGLEVETQLGFAALHRLLLPFLDGLPRLPGPQRDALGAAFGLVAGPPPDRFLIGLAVLTLLADVAGQQPLLCLVDDAHWLDRESLEVLAFVGHRLHADGIGLVLAVRGGPGDLPPLQGLRALQLDGLPEDEARQLLAVASAGRLDGRVATRLVAETRGNPLALVELSRELSSEHLAGGRVLPEPLPMGPRMEAHFLRQIRTLPAPTQSFLLIASVAPADDSVVLWRAADRLGLPATAADPALAEGVLSAQGDLAFRHPLIRSAVYASAPPAQRRAAHDALAAVIDRDVDPDRRAWHLAEAATGLDEGVAQELEQASERARGRGGYTAQALFLSRAAGLTPDPHERSRRLFASAQARLASGDPVAAQTLLEQAAAGLATPTLRAQAQLLRGTIEIFFARLVAVAPIMLNAIATIDGLERPMVRRMLFEGLQAAVLAYPDAASDAGPADVARAVLRTPAVPGGSPTLTDLLLDAFATRIVSGHAAAEPLMRATLPALLHDQDLAEFGMPLAVYAAFASDDLWEERGGRAALERLITFDRQHGASQALRVTLQTLAGREVWAGRFSEAEALYIESSEITRAIGLPDDTSHRIGLVVWQGHEQLARASAEDILTLWVGQLGIGSLSTQAYLHLALLENSLGRYPEAVGWAVRVFDTDPLGSGNHILPELIEAAARTEDLDLTERALARLRERAEVAATPWAAGLLARCEALLAGESAEALFVTAVEEFGRTEIVTELARTHLLYGEWLRRQKRRTDARSQLRIAHDMFTDMGAGLFAARARRELLATGERARKRTVSDSHRLTPQETQVASLASTGATNAEIATRLFITNSTVEYHMNKVFRKLGITSRRQLTQVLRDQDGAPGPSIR</sequence>
<dbReference type="GO" id="GO:0005524">
    <property type="term" value="F:ATP binding"/>
    <property type="evidence" value="ECO:0007669"/>
    <property type="project" value="UniProtKB-KW"/>
</dbReference>
<evidence type="ECO:0000256" key="2">
    <source>
        <dbReference type="ARBA" id="ARBA00022840"/>
    </source>
</evidence>
<comment type="caution">
    <text evidence="4">The sequence shown here is derived from an EMBL/GenBank/DDBJ whole genome shotgun (WGS) entry which is preliminary data.</text>
</comment>
<keyword evidence="2" id="KW-0067">ATP-binding</keyword>
<keyword evidence="1" id="KW-0547">Nucleotide-binding</keyword>
<dbReference type="Gene3D" id="1.10.10.10">
    <property type="entry name" value="Winged helix-like DNA-binding domain superfamily/Winged helix DNA-binding domain"/>
    <property type="match status" value="1"/>
</dbReference>